<evidence type="ECO:0000256" key="1">
    <source>
        <dbReference type="SAM" id="MobiDB-lite"/>
    </source>
</evidence>
<reference evidence="3" key="1">
    <citation type="journal article" date="2020" name="Stud. Mycol.">
        <title>101 Dothideomycetes genomes: a test case for predicting lifestyles and emergence of pathogens.</title>
        <authorList>
            <person name="Haridas S."/>
            <person name="Albert R."/>
            <person name="Binder M."/>
            <person name="Bloem J."/>
            <person name="Labutti K."/>
            <person name="Salamov A."/>
            <person name="Andreopoulos B."/>
            <person name="Baker S."/>
            <person name="Barry K."/>
            <person name="Bills G."/>
            <person name="Bluhm B."/>
            <person name="Cannon C."/>
            <person name="Castanera R."/>
            <person name="Culley D."/>
            <person name="Daum C."/>
            <person name="Ezra D."/>
            <person name="Gonzalez J."/>
            <person name="Henrissat B."/>
            <person name="Kuo A."/>
            <person name="Liang C."/>
            <person name="Lipzen A."/>
            <person name="Lutzoni F."/>
            <person name="Magnuson J."/>
            <person name="Mondo S."/>
            <person name="Nolan M."/>
            <person name="Ohm R."/>
            <person name="Pangilinan J."/>
            <person name="Park H.-J."/>
            <person name="Ramirez L."/>
            <person name="Alfaro M."/>
            <person name="Sun H."/>
            <person name="Tritt A."/>
            <person name="Yoshinaga Y."/>
            <person name="Zwiers L.-H."/>
            <person name="Turgeon B."/>
            <person name="Goodwin S."/>
            <person name="Spatafora J."/>
            <person name="Crous P."/>
            <person name="Grigoriev I."/>
        </authorList>
    </citation>
    <scope>NUCLEOTIDE SEQUENCE</scope>
    <source>
        <strain evidence="3">CBS 119925</strain>
    </source>
</reference>
<evidence type="ECO:0000313" key="4">
    <source>
        <dbReference type="Proteomes" id="UP000799440"/>
    </source>
</evidence>
<dbReference type="Proteomes" id="UP000799440">
    <property type="component" value="Unassembled WGS sequence"/>
</dbReference>
<protein>
    <recommendedName>
        <fullName evidence="2">Hemerythrin-like domain-containing protein</fullName>
    </recommendedName>
</protein>
<sequence length="203" mass="23529">MADAAQDPQPSTHASPASETPKSSSTTPPQPTPTTTEKPLPKLTPSEFRTYNSMADHMDYFHSHFRHTWNMLITTCDSNKRPSGMSIRQFLATIEQFISHLTMHHTIEERHIFPVLAKKMPAFRKELELLSQHKQIHEGLERLEEYVGACRRGEKELRLSELKGVLESFGGVLWEHLDDEVRELGAENMRKYWTVEEMRRMPM</sequence>
<dbReference type="OrthoDB" id="10044044at2759"/>
<feature type="region of interest" description="Disordered" evidence="1">
    <location>
        <begin position="1"/>
        <end position="46"/>
    </location>
</feature>
<dbReference type="AlphaFoldDB" id="A0A6A6VMF9"/>
<dbReference type="InterPro" id="IPR012312">
    <property type="entry name" value="Hemerythrin-like"/>
</dbReference>
<dbReference type="CDD" id="cd12108">
    <property type="entry name" value="Hr-like"/>
    <property type="match status" value="1"/>
</dbReference>
<feature type="domain" description="Hemerythrin-like" evidence="2">
    <location>
        <begin position="55"/>
        <end position="184"/>
    </location>
</feature>
<name>A0A6A6VMF9_9PLEO</name>
<dbReference type="Pfam" id="PF01814">
    <property type="entry name" value="Hemerythrin"/>
    <property type="match status" value="1"/>
</dbReference>
<keyword evidence="4" id="KW-1185">Reference proteome</keyword>
<evidence type="ECO:0000259" key="2">
    <source>
        <dbReference type="Pfam" id="PF01814"/>
    </source>
</evidence>
<dbReference type="EMBL" id="MU006564">
    <property type="protein sequence ID" value="KAF2750337.1"/>
    <property type="molecule type" value="Genomic_DNA"/>
</dbReference>
<organism evidence="3 4">
    <name type="scientific">Sporormia fimetaria CBS 119925</name>
    <dbReference type="NCBI Taxonomy" id="1340428"/>
    <lineage>
        <taxon>Eukaryota</taxon>
        <taxon>Fungi</taxon>
        <taxon>Dikarya</taxon>
        <taxon>Ascomycota</taxon>
        <taxon>Pezizomycotina</taxon>
        <taxon>Dothideomycetes</taxon>
        <taxon>Pleosporomycetidae</taxon>
        <taxon>Pleosporales</taxon>
        <taxon>Sporormiaceae</taxon>
        <taxon>Sporormia</taxon>
    </lineage>
</organism>
<gene>
    <name evidence="3" type="ORF">M011DRAFT_492563</name>
</gene>
<dbReference type="PANTHER" id="PTHR38048:SF1">
    <property type="entry name" value="HEMERYTHRIN-LIKE DOMAIN-CONTAINING PROTEIN"/>
    <property type="match status" value="1"/>
</dbReference>
<dbReference type="Gene3D" id="1.20.120.520">
    <property type="entry name" value="nmb1532 protein domain like"/>
    <property type="match status" value="1"/>
</dbReference>
<evidence type="ECO:0000313" key="3">
    <source>
        <dbReference type="EMBL" id="KAF2750337.1"/>
    </source>
</evidence>
<accession>A0A6A6VMF9</accession>
<feature type="compositionally biased region" description="Low complexity" evidence="1">
    <location>
        <begin position="14"/>
        <end position="46"/>
    </location>
</feature>
<dbReference type="PANTHER" id="PTHR38048">
    <property type="entry name" value="EXPRESSED PROTEIN"/>
    <property type="match status" value="1"/>
</dbReference>
<dbReference type="InterPro" id="IPR053206">
    <property type="entry name" value="Dimeric_xanthone_biosynth"/>
</dbReference>
<proteinExistence type="predicted"/>